<dbReference type="HOGENOM" id="CLU_107144_0_1_3"/>
<dbReference type="Gene3D" id="1.10.10.10">
    <property type="entry name" value="Winged helix-like DNA-binding domain superfamily/Winged helix DNA-binding domain"/>
    <property type="match status" value="1"/>
</dbReference>
<protein>
    <submittedName>
        <fullName evidence="2">Rrf2 family protein, putative transcriptional regulator</fullName>
    </submittedName>
</protein>
<accession>K9WYM9</accession>
<keyword evidence="1" id="KW-0238">DNA-binding</keyword>
<dbReference type="GO" id="GO:0005829">
    <property type="term" value="C:cytosol"/>
    <property type="evidence" value="ECO:0007669"/>
    <property type="project" value="TreeGrafter"/>
</dbReference>
<organism evidence="2 3">
    <name type="scientific">Cylindrospermum stagnale PCC 7417</name>
    <dbReference type="NCBI Taxonomy" id="56107"/>
    <lineage>
        <taxon>Bacteria</taxon>
        <taxon>Bacillati</taxon>
        <taxon>Cyanobacteriota</taxon>
        <taxon>Cyanophyceae</taxon>
        <taxon>Nostocales</taxon>
        <taxon>Nostocaceae</taxon>
        <taxon>Cylindrospermum</taxon>
    </lineage>
</organism>
<reference evidence="2 3" key="1">
    <citation type="submission" date="2012-06" db="EMBL/GenBank/DDBJ databases">
        <title>Finished chromosome of genome of Cylindrospermum stagnale PCC 7417.</title>
        <authorList>
            <consortium name="US DOE Joint Genome Institute"/>
            <person name="Gugger M."/>
            <person name="Coursin T."/>
            <person name="Rippka R."/>
            <person name="Tandeau De Marsac N."/>
            <person name="Huntemann M."/>
            <person name="Wei C.-L."/>
            <person name="Han J."/>
            <person name="Detter J.C."/>
            <person name="Han C."/>
            <person name="Tapia R."/>
            <person name="Chen A."/>
            <person name="Kyrpides N."/>
            <person name="Mavromatis K."/>
            <person name="Markowitz V."/>
            <person name="Szeto E."/>
            <person name="Ivanova N."/>
            <person name="Pagani I."/>
            <person name="Pati A."/>
            <person name="Goodwin L."/>
            <person name="Nordberg H.P."/>
            <person name="Cantor M.N."/>
            <person name="Hua S.X."/>
            <person name="Woyke T."/>
            <person name="Kerfeld C.A."/>
        </authorList>
    </citation>
    <scope>NUCLEOTIDE SEQUENCE [LARGE SCALE GENOMIC DNA]</scope>
    <source>
        <strain evidence="2 3">PCC 7417</strain>
    </source>
</reference>
<evidence type="ECO:0000313" key="2">
    <source>
        <dbReference type="EMBL" id="AFZ24906.1"/>
    </source>
</evidence>
<evidence type="ECO:0000313" key="3">
    <source>
        <dbReference type="Proteomes" id="UP000010475"/>
    </source>
</evidence>
<dbReference type="EMBL" id="CP003642">
    <property type="protein sequence ID" value="AFZ24906.1"/>
    <property type="molecule type" value="Genomic_DNA"/>
</dbReference>
<dbReference type="GO" id="GO:0003700">
    <property type="term" value="F:DNA-binding transcription factor activity"/>
    <property type="evidence" value="ECO:0007669"/>
    <property type="project" value="TreeGrafter"/>
</dbReference>
<dbReference type="PANTHER" id="PTHR33221">
    <property type="entry name" value="WINGED HELIX-TURN-HELIX TRANSCRIPTIONAL REGULATOR, RRF2 FAMILY"/>
    <property type="match status" value="1"/>
</dbReference>
<dbReference type="AlphaFoldDB" id="K9WYM9"/>
<dbReference type="KEGG" id="csg:Cylst_2709"/>
<dbReference type="InterPro" id="IPR036388">
    <property type="entry name" value="WH-like_DNA-bd_sf"/>
</dbReference>
<dbReference type="GO" id="GO:0003677">
    <property type="term" value="F:DNA binding"/>
    <property type="evidence" value="ECO:0007669"/>
    <property type="project" value="UniProtKB-KW"/>
</dbReference>
<proteinExistence type="predicted"/>
<dbReference type="PANTHER" id="PTHR33221:SF5">
    <property type="entry name" value="HTH-TYPE TRANSCRIPTIONAL REGULATOR ISCR"/>
    <property type="match status" value="1"/>
</dbReference>
<dbReference type="SUPFAM" id="SSF46785">
    <property type="entry name" value="Winged helix' DNA-binding domain"/>
    <property type="match status" value="1"/>
</dbReference>
<dbReference type="InterPro" id="IPR000944">
    <property type="entry name" value="Tscrpt_reg_Rrf2"/>
</dbReference>
<dbReference type="OrthoDB" id="9808360at2"/>
<dbReference type="STRING" id="56107.Cylst_2709"/>
<dbReference type="eggNOG" id="COG1959">
    <property type="taxonomic scope" value="Bacteria"/>
</dbReference>
<name>K9WYM9_9NOST</name>
<dbReference type="PROSITE" id="PS51197">
    <property type="entry name" value="HTH_RRF2_2"/>
    <property type="match status" value="1"/>
</dbReference>
<dbReference type="Pfam" id="PF02082">
    <property type="entry name" value="Rrf2"/>
    <property type="match status" value="1"/>
</dbReference>
<sequence length="177" mass="20244">MGHVEKINFTENTINQLTHRSILRTDLNSQNYALLDLSSKVEYALLALLELASHHGKKVPLTMSEITAKQPIPERYLEQILTNLRRAGVVQSQRGSKGGFVLVREPWQITLLEIVTVVEGERKEKETSEASTLERNLVHEIWEQANAASIEVLRSYTLQDLCQEREARAQQSPMYYI</sequence>
<dbReference type="Proteomes" id="UP000010475">
    <property type="component" value="Chromosome"/>
</dbReference>
<gene>
    <name evidence="2" type="ORF">Cylst_2709</name>
</gene>
<dbReference type="InterPro" id="IPR036390">
    <property type="entry name" value="WH_DNA-bd_sf"/>
</dbReference>
<keyword evidence="3" id="KW-1185">Reference proteome</keyword>
<evidence type="ECO:0000256" key="1">
    <source>
        <dbReference type="ARBA" id="ARBA00023125"/>
    </source>
</evidence>
<dbReference type="InterPro" id="IPR030489">
    <property type="entry name" value="TR_Rrf2-type_CS"/>
</dbReference>
<dbReference type="PATRIC" id="fig|56107.3.peg.2995"/>
<dbReference type="PROSITE" id="PS01332">
    <property type="entry name" value="HTH_RRF2_1"/>
    <property type="match status" value="1"/>
</dbReference>
<dbReference type="NCBIfam" id="TIGR00738">
    <property type="entry name" value="rrf2_super"/>
    <property type="match status" value="1"/>
</dbReference>